<keyword evidence="2" id="KW-1185">Reference proteome</keyword>
<organism evidence="1 2">
    <name type="scientific">Sphaerodactylus townsendi</name>
    <dbReference type="NCBI Taxonomy" id="933632"/>
    <lineage>
        <taxon>Eukaryota</taxon>
        <taxon>Metazoa</taxon>
        <taxon>Chordata</taxon>
        <taxon>Craniata</taxon>
        <taxon>Vertebrata</taxon>
        <taxon>Euteleostomi</taxon>
        <taxon>Lepidosauria</taxon>
        <taxon>Squamata</taxon>
        <taxon>Bifurcata</taxon>
        <taxon>Gekkota</taxon>
        <taxon>Sphaerodactylidae</taxon>
        <taxon>Sphaerodactylus</taxon>
    </lineage>
</organism>
<dbReference type="EMBL" id="CM037619">
    <property type="protein sequence ID" value="KAH8006553.1"/>
    <property type="molecule type" value="Genomic_DNA"/>
</dbReference>
<dbReference type="Proteomes" id="UP000827872">
    <property type="component" value="Linkage Group LG06"/>
</dbReference>
<sequence>MKKITKLQGSRIAKVWKNEASPTKEEWMTQVIEYLNMDRLSAEIEGTPHKKSFENLGKLIIYLEKSSKDKMIEEYII</sequence>
<gene>
    <name evidence="1" type="ORF">K3G42_007933</name>
</gene>
<comment type="caution">
    <text evidence="1">The sequence shown here is derived from an EMBL/GenBank/DDBJ whole genome shotgun (WGS) entry which is preliminary data.</text>
</comment>
<accession>A0ACB8FLU8</accession>
<name>A0ACB8FLU8_9SAUR</name>
<reference evidence="1" key="1">
    <citation type="submission" date="2021-08" db="EMBL/GenBank/DDBJ databases">
        <title>The first chromosome-level gecko genome reveals the dynamic sex chromosomes of Neotropical dwarf geckos (Sphaerodactylidae: Sphaerodactylus).</title>
        <authorList>
            <person name="Pinto B.J."/>
            <person name="Keating S.E."/>
            <person name="Gamble T."/>
        </authorList>
    </citation>
    <scope>NUCLEOTIDE SEQUENCE</scope>
    <source>
        <strain evidence="1">TG3544</strain>
    </source>
</reference>
<evidence type="ECO:0000313" key="2">
    <source>
        <dbReference type="Proteomes" id="UP000827872"/>
    </source>
</evidence>
<proteinExistence type="predicted"/>
<evidence type="ECO:0000313" key="1">
    <source>
        <dbReference type="EMBL" id="KAH8006553.1"/>
    </source>
</evidence>
<protein>
    <submittedName>
        <fullName evidence="1">Uncharacterized protein</fullName>
    </submittedName>
</protein>